<dbReference type="InterPro" id="IPR012337">
    <property type="entry name" value="RNaseH-like_sf"/>
</dbReference>
<dbReference type="GO" id="GO:0003676">
    <property type="term" value="F:nucleic acid binding"/>
    <property type="evidence" value="ECO:0007669"/>
    <property type="project" value="InterPro"/>
</dbReference>
<evidence type="ECO:0000313" key="2">
    <source>
        <dbReference type="EMBL" id="KRH93071.1"/>
    </source>
</evidence>
<dbReference type="AlphaFoldDB" id="A0A0R0M0W4"/>
<dbReference type="GO" id="GO:0005634">
    <property type="term" value="C:nucleus"/>
    <property type="evidence" value="ECO:0007669"/>
    <property type="project" value="UniProtKB-ARBA"/>
</dbReference>
<evidence type="ECO:0000259" key="1">
    <source>
        <dbReference type="PROSITE" id="PS50994"/>
    </source>
</evidence>
<reference evidence="2 3" key="1">
    <citation type="submission" date="2015-07" db="EMBL/GenBank/DDBJ databases">
        <title>The genome of Pseudoloma neurophilia, a relevant intracellular parasite of the zebrafish.</title>
        <authorList>
            <person name="Ndikumana S."/>
            <person name="Pelin A."/>
            <person name="Sanders J."/>
            <person name="Corradi N."/>
        </authorList>
    </citation>
    <scope>NUCLEOTIDE SEQUENCE [LARGE SCALE GENOMIC DNA]</scope>
    <source>
        <strain evidence="2 3">MK1</strain>
    </source>
</reference>
<keyword evidence="3" id="KW-1185">Reference proteome</keyword>
<dbReference type="Gene3D" id="3.30.420.10">
    <property type="entry name" value="Ribonuclease H-like superfamily/Ribonuclease H"/>
    <property type="match status" value="1"/>
</dbReference>
<dbReference type="GO" id="GO:0015074">
    <property type="term" value="P:DNA integration"/>
    <property type="evidence" value="ECO:0007669"/>
    <property type="project" value="InterPro"/>
</dbReference>
<dbReference type="OrthoDB" id="444848at2759"/>
<dbReference type="InterPro" id="IPR036397">
    <property type="entry name" value="RNaseH_sf"/>
</dbReference>
<comment type="caution">
    <text evidence="2">The sequence shown here is derived from an EMBL/GenBank/DDBJ whole genome shotgun (WGS) entry which is preliminary data.</text>
</comment>
<dbReference type="SUPFAM" id="SSF53098">
    <property type="entry name" value="Ribonuclease H-like"/>
    <property type="match status" value="1"/>
</dbReference>
<feature type="domain" description="Integrase catalytic" evidence="1">
    <location>
        <begin position="1"/>
        <end position="40"/>
    </location>
</feature>
<dbReference type="PANTHER" id="PTHR37984:SF5">
    <property type="entry name" value="PROTEIN NYNRIN-LIKE"/>
    <property type="match status" value="1"/>
</dbReference>
<sequence>KEFKDFCRKQGIRLTNTSPYNPTANGIVERMNKAIAHVVRINKTETIQAVCRTAEIYHNHTVHNSLKTMPYALAFNEILIDPRKPKVDLLDQAMQSQKESKMKNQQKMNQTRTDHLFQKGDRVYVCSPRNTKLSQRFDEPYTVMEVSHSKNRLKLKSDTGEFYTNIKNIRLEGGSMSRTAASPDTLIPTISADDFSVIQKNRINFTLRLYEKFFTVFGEGRIVRRTISSLGKNP</sequence>
<dbReference type="VEuPathDB" id="MicrosporidiaDB:M153_15780002655"/>
<dbReference type="PANTHER" id="PTHR37984">
    <property type="entry name" value="PROTEIN CBG26694"/>
    <property type="match status" value="1"/>
</dbReference>
<accession>A0A0R0M0W4</accession>
<dbReference type="Proteomes" id="UP000051530">
    <property type="component" value="Unassembled WGS sequence"/>
</dbReference>
<dbReference type="EMBL" id="LGUB01000504">
    <property type="protein sequence ID" value="KRH93071.1"/>
    <property type="molecule type" value="Genomic_DNA"/>
</dbReference>
<protein>
    <submittedName>
        <fullName evidence="2">Putative transposable element</fullName>
    </submittedName>
</protein>
<proteinExistence type="predicted"/>
<dbReference type="InterPro" id="IPR001584">
    <property type="entry name" value="Integrase_cat-core"/>
</dbReference>
<evidence type="ECO:0000313" key="3">
    <source>
        <dbReference type="Proteomes" id="UP000051530"/>
    </source>
</evidence>
<feature type="non-terminal residue" evidence="2">
    <location>
        <position position="1"/>
    </location>
</feature>
<organism evidence="2 3">
    <name type="scientific">Pseudoloma neurophilia</name>
    <dbReference type="NCBI Taxonomy" id="146866"/>
    <lineage>
        <taxon>Eukaryota</taxon>
        <taxon>Fungi</taxon>
        <taxon>Fungi incertae sedis</taxon>
        <taxon>Microsporidia</taxon>
        <taxon>Pseudoloma</taxon>
    </lineage>
</organism>
<dbReference type="InterPro" id="IPR050951">
    <property type="entry name" value="Retrovirus_Pol_polyprotein"/>
</dbReference>
<gene>
    <name evidence="2" type="ORF">M153_15780002655</name>
</gene>
<name>A0A0R0M0W4_9MICR</name>
<dbReference type="PROSITE" id="PS50994">
    <property type="entry name" value="INTEGRASE"/>
    <property type="match status" value="1"/>
</dbReference>